<dbReference type="EMBL" id="SRLO01007098">
    <property type="protein sequence ID" value="TNN28266.1"/>
    <property type="molecule type" value="Genomic_DNA"/>
</dbReference>
<feature type="compositionally biased region" description="Basic and acidic residues" evidence="1">
    <location>
        <begin position="60"/>
        <end position="76"/>
    </location>
</feature>
<protein>
    <submittedName>
        <fullName evidence="2">Uncharacterized protein</fullName>
    </submittedName>
</protein>
<reference evidence="2 3" key="1">
    <citation type="submission" date="2019-03" db="EMBL/GenBank/DDBJ databases">
        <title>First draft genome of Liparis tanakae, snailfish: a comprehensive survey of snailfish specific genes.</title>
        <authorList>
            <person name="Kim W."/>
            <person name="Song I."/>
            <person name="Jeong J.-H."/>
            <person name="Kim D."/>
            <person name="Kim S."/>
            <person name="Ryu S."/>
            <person name="Song J.Y."/>
            <person name="Lee S.K."/>
        </authorList>
    </citation>
    <scope>NUCLEOTIDE SEQUENCE [LARGE SCALE GENOMIC DNA]</scope>
    <source>
        <tissue evidence="2">Muscle</tissue>
    </source>
</reference>
<keyword evidence="3" id="KW-1185">Reference proteome</keyword>
<dbReference type="Proteomes" id="UP000314294">
    <property type="component" value="Unassembled WGS sequence"/>
</dbReference>
<organism evidence="2 3">
    <name type="scientific">Liparis tanakae</name>
    <name type="common">Tanaka's snailfish</name>
    <dbReference type="NCBI Taxonomy" id="230148"/>
    <lineage>
        <taxon>Eukaryota</taxon>
        <taxon>Metazoa</taxon>
        <taxon>Chordata</taxon>
        <taxon>Craniata</taxon>
        <taxon>Vertebrata</taxon>
        <taxon>Euteleostomi</taxon>
        <taxon>Actinopterygii</taxon>
        <taxon>Neopterygii</taxon>
        <taxon>Teleostei</taxon>
        <taxon>Neoteleostei</taxon>
        <taxon>Acanthomorphata</taxon>
        <taxon>Eupercaria</taxon>
        <taxon>Perciformes</taxon>
        <taxon>Cottioidei</taxon>
        <taxon>Cottales</taxon>
        <taxon>Liparidae</taxon>
        <taxon>Liparis</taxon>
    </lineage>
</organism>
<proteinExistence type="predicted"/>
<comment type="caution">
    <text evidence="2">The sequence shown here is derived from an EMBL/GenBank/DDBJ whole genome shotgun (WGS) entry which is preliminary data.</text>
</comment>
<gene>
    <name evidence="2" type="ORF">EYF80_061587</name>
</gene>
<evidence type="ECO:0000313" key="2">
    <source>
        <dbReference type="EMBL" id="TNN28266.1"/>
    </source>
</evidence>
<feature type="region of interest" description="Disordered" evidence="1">
    <location>
        <begin position="1"/>
        <end position="25"/>
    </location>
</feature>
<feature type="region of interest" description="Disordered" evidence="1">
    <location>
        <begin position="37"/>
        <end position="89"/>
    </location>
</feature>
<evidence type="ECO:0000313" key="3">
    <source>
        <dbReference type="Proteomes" id="UP000314294"/>
    </source>
</evidence>
<evidence type="ECO:0000256" key="1">
    <source>
        <dbReference type="SAM" id="MobiDB-lite"/>
    </source>
</evidence>
<accession>A0A4Z2EHH9</accession>
<name>A0A4Z2EHH9_9TELE</name>
<dbReference type="AlphaFoldDB" id="A0A4Z2EHH9"/>
<sequence>MRTRPETWTPEQTATEGPPGVLQGERLARVVKVRADPVLSGGSGKDPRPVLEVLVDPEDPEFKYTKRPKENVHTDQEDPGGPMRTHEDR</sequence>